<dbReference type="EC" id="2.7.7.65" evidence="1"/>
<accession>A0A4R3VFE5</accession>
<keyword evidence="3" id="KW-1133">Transmembrane helix</keyword>
<dbReference type="GO" id="GO:1902201">
    <property type="term" value="P:negative regulation of bacterial-type flagellum-dependent cell motility"/>
    <property type="evidence" value="ECO:0007669"/>
    <property type="project" value="TreeGrafter"/>
</dbReference>
<dbReference type="Pfam" id="PF00990">
    <property type="entry name" value="GGDEF"/>
    <property type="match status" value="1"/>
</dbReference>
<gene>
    <name evidence="6" type="ORF">EV671_1004152</name>
</gene>
<evidence type="ECO:0000256" key="2">
    <source>
        <dbReference type="ARBA" id="ARBA00034247"/>
    </source>
</evidence>
<dbReference type="CDD" id="cd01949">
    <property type="entry name" value="GGDEF"/>
    <property type="match status" value="1"/>
</dbReference>
<evidence type="ECO:0000259" key="5">
    <source>
        <dbReference type="PROSITE" id="PS50887"/>
    </source>
</evidence>
<dbReference type="SMART" id="SM00267">
    <property type="entry name" value="GGDEF"/>
    <property type="match status" value="1"/>
</dbReference>
<organism evidence="6 7">
    <name type="scientific">Roseateles saccharophilus</name>
    <name type="common">Pseudomonas saccharophila</name>
    <dbReference type="NCBI Taxonomy" id="304"/>
    <lineage>
        <taxon>Bacteria</taxon>
        <taxon>Pseudomonadati</taxon>
        <taxon>Pseudomonadota</taxon>
        <taxon>Betaproteobacteria</taxon>
        <taxon>Burkholderiales</taxon>
        <taxon>Sphaerotilaceae</taxon>
        <taxon>Roseateles</taxon>
    </lineage>
</organism>
<dbReference type="InterPro" id="IPR013783">
    <property type="entry name" value="Ig-like_fold"/>
</dbReference>
<feature type="chain" id="PRO_5020375203" description="diguanylate cyclase" evidence="4">
    <location>
        <begin position="23"/>
        <end position="1088"/>
    </location>
</feature>
<dbReference type="PROSITE" id="PS50887">
    <property type="entry name" value="GGDEF"/>
    <property type="match status" value="1"/>
</dbReference>
<dbReference type="InterPro" id="IPR011123">
    <property type="entry name" value="Y_Y_Y"/>
</dbReference>
<dbReference type="Gene3D" id="3.30.70.270">
    <property type="match status" value="1"/>
</dbReference>
<feature type="signal peptide" evidence="4">
    <location>
        <begin position="1"/>
        <end position="22"/>
    </location>
</feature>
<dbReference type="InterPro" id="IPR029787">
    <property type="entry name" value="Nucleotide_cyclase"/>
</dbReference>
<proteinExistence type="predicted"/>
<evidence type="ECO:0000313" key="7">
    <source>
        <dbReference type="Proteomes" id="UP000295110"/>
    </source>
</evidence>
<sequence>MRLSNGWRIACGLALGISLAVAAPAAQQPTQTRLADITFQHITQDQGLPNAIAAALVQDGQGFLWIGSPGGLARWDGYRFRVYQADPTREGGLPDNYVQALFSDARGRLWVGTTSAGLLRYEPATDRFVRYPIGGERGLSHVSVRQMLDDGEGGLWIVTEGGLDRLAAGDGRIEHASQGWAAAAGTQVRVLLRDRKGVLWLGSAAGLFRREPGGGPLQAVPLGSGGTVQPEVLSQDSAGRIWVGSQQHGVFVLPDDGHAPAVALHEPASPDSLDLLGDSQVAGLAEVRPGEMWVATQTQGLVAVDFAEGRTRRIRHVPAWPMSLADNALRALYRDRAGLIWVATNRGLSRYDPHQAGVLTRFGVAPDGGNAFDARFIGTEISWIQPMPDGRIWLGTHNSGIDILDAAGARVGALRPDGSRPETALPPDIVLVMAPAPDGGLFIGTKRGLYRADAAGRRVARVALAGRDPAASVWVLLADGNDLWIGGQADGLWRLDLKRGKAEAVALAAPGLSDQRVTVLARDGQAPGRLWVGTRNGLNRVDAARRSVVRWLPGPVQMGSLSAGFITALLADAQGRLWVGSYGGGIDVLPAAGQGADARPQRLGVTEGLPDSTVNTLLSDLRGHVWASTDNGLARVDAKTLAVVALRRAEGVVFPTYWTASAARTASGELLFGGGGGMTVVQPDQLQAWTYLPRVLVTDIKLGGQAVPAPAEDAPLTVVPEANKLSVEFSSTDFSAPERNRYAFKLEGYDADWVATDPTRRLAAYANLPPGDYRLRLRASNRDGQWGEHELALPIRVLPAWHQTWWFRAAVVLALGLLMLAAVRVRTRLLRHRQRELELKVRQRTAELEALHDALEEKSVQLQMSSVTDPLTGLHNRRFLTEHIEHDLAASLRRAQETRAAGVQPLDTDGVFLLLDIDAFKRINDRHGHAVGDAVLVQFGARLRGVLRESDYLVRWGGEEFLAVARDTDRVRAEELAERMRAAIADTPFVLADGSALAVSCSIGFACMPFEFERPQTKTWQQVVNIADLGLYAAKRAGRNAWVGVHAGPCAPGRRQVGEFCVTSNRGLDEVAAAMRAPAALGAVAAQG</sequence>
<dbReference type="InterPro" id="IPR011110">
    <property type="entry name" value="Reg_prop"/>
</dbReference>
<name>A0A4R3VFE5_ROSSA</name>
<dbReference type="GO" id="GO:0043709">
    <property type="term" value="P:cell adhesion involved in single-species biofilm formation"/>
    <property type="evidence" value="ECO:0007669"/>
    <property type="project" value="TreeGrafter"/>
</dbReference>
<evidence type="ECO:0000256" key="3">
    <source>
        <dbReference type="SAM" id="Phobius"/>
    </source>
</evidence>
<dbReference type="InterPro" id="IPR015943">
    <property type="entry name" value="WD40/YVTN_repeat-like_dom_sf"/>
</dbReference>
<dbReference type="InterPro" id="IPR000160">
    <property type="entry name" value="GGDEF_dom"/>
</dbReference>
<comment type="caution">
    <text evidence="6">The sequence shown here is derived from an EMBL/GenBank/DDBJ whole genome shotgun (WGS) entry which is preliminary data.</text>
</comment>
<keyword evidence="3" id="KW-0472">Membrane</keyword>
<dbReference type="Gene3D" id="2.60.40.10">
    <property type="entry name" value="Immunoglobulins"/>
    <property type="match status" value="1"/>
</dbReference>
<dbReference type="GO" id="GO:0052621">
    <property type="term" value="F:diguanylate cyclase activity"/>
    <property type="evidence" value="ECO:0007669"/>
    <property type="project" value="UniProtKB-EC"/>
</dbReference>
<feature type="domain" description="GGDEF" evidence="5">
    <location>
        <begin position="908"/>
        <end position="1047"/>
    </location>
</feature>
<dbReference type="PANTHER" id="PTHR45138">
    <property type="entry name" value="REGULATORY COMPONENTS OF SENSORY TRANSDUCTION SYSTEM"/>
    <property type="match status" value="1"/>
</dbReference>
<dbReference type="FunFam" id="3.30.70.270:FF:000001">
    <property type="entry name" value="Diguanylate cyclase domain protein"/>
    <property type="match status" value="1"/>
</dbReference>
<evidence type="ECO:0000313" key="6">
    <source>
        <dbReference type="EMBL" id="TCV02379.1"/>
    </source>
</evidence>
<keyword evidence="7" id="KW-1185">Reference proteome</keyword>
<dbReference type="EMBL" id="SMBU01000004">
    <property type="protein sequence ID" value="TCV02379.1"/>
    <property type="molecule type" value="Genomic_DNA"/>
</dbReference>
<dbReference type="Proteomes" id="UP000295110">
    <property type="component" value="Unassembled WGS sequence"/>
</dbReference>
<dbReference type="InterPro" id="IPR050469">
    <property type="entry name" value="Diguanylate_Cyclase"/>
</dbReference>
<dbReference type="GO" id="GO:0005886">
    <property type="term" value="C:plasma membrane"/>
    <property type="evidence" value="ECO:0007669"/>
    <property type="project" value="TreeGrafter"/>
</dbReference>
<dbReference type="Gene3D" id="2.130.10.10">
    <property type="entry name" value="YVTN repeat-like/Quinoprotein amine dehydrogenase"/>
    <property type="match status" value="2"/>
</dbReference>
<keyword evidence="3" id="KW-0812">Transmembrane</keyword>
<comment type="catalytic activity">
    <reaction evidence="2">
        <text>2 GTP = 3',3'-c-di-GMP + 2 diphosphate</text>
        <dbReference type="Rhea" id="RHEA:24898"/>
        <dbReference type="ChEBI" id="CHEBI:33019"/>
        <dbReference type="ChEBI" id="CHEBI:37565"/>
        <dbReference type="ChEBI" id="CHEBI:58805"/>
        <dbReference type="EC" id="2.7.7.65"/>
    </reaction>
</comment>
<protein>
    <recommendedName>
        <fullName evidence="1">diguanylate cyclase</fullName>
        <ecNumber evidence="1">2.7.7.65</ecNumber>
    </recommendedName>
</protein>
<dbReference type="InterPro" id="IPR043128">
    <property type="entry name" value="Rev_trsase/Diguanyl_cyclase"/>
</dbReference>
<dbReference type="AlphaFoldDB" id="A0A4R3VFE5"/>
<dbReference type="Pfam" id="PF07495">
    <property type="entry name" value="Y_Y_Y"/>
    <property type="match status" value="1"/>
</dbReference>
<feature type="transmembrane region" description="Helical" evidence="3">
    <location>
        <begin position="805"/>
        <end position="825"/>
    </location>
</feature>
<evidence type="ECO:0000256" key="4">
    <source>
        <dbReference type="SAM" id="SignalP"/>
    </source>
</evidence>
<keyword evidence="4" id="KW-0732">Signal</keyword>
<dbReference type="SUPFAM" id="SSF63829">
    <property type="entry name" value="Calcium-dependent phosphotriesterase"/>
    <property type="match status" value="3"/>
</dbReference>
<dbReference type="Pfam" id="PF07494">
    <property type="entry name" value="Reg_prop"/>
    <property type="match status" value="2"/>
</dbReference>
<evidence type="ECO:0000256" key="1">
    <source>
        <dbReference type="ARBA" id="ARBA00012528"/>
    </source>
</evidence>
<dbReference type="PANTHER" id="PTHR45138:SF9">
    <property type="entry name" value="DIGUANYLATE CYCLASE DGCM-RELATED"/>
    <property type="match status" value="1"/>
</dbReference>
<dbReference type="RefSeq" id="WP_165917476.1">
    <property type="nucleotide sequence ID" value="NZ_CBCSGL010000001.1"/>
</dbReference>
<dbReference type="SUPFAM" id="SSF55073">
    <property type="entry name" value="Nucleotide cyclase"/>
    <property type="match status" value="1"/>
</dbReference>
<dbReference type="NCBIfam" id="TIGR00254">
    <property type="entry name" value="GGDEF"/>
    <property type="match status" value="1"/>
</dbReference>
<reference evidence="6 7" key="1">
    <citation type="submission" date="2019-03" db="EMBL/GenBank/DDBJ databases">
        <title>Genomic Encyclopedia of Type Strains, Phase IV (KMG-IV): sequencing the most valuable type-strain genomes for metagenomic binning, comparative biology and taxonomic classification.</title>
        <authorList>
            <person name="Goeker M."/>
        </authorList>
    </citation>
    <scope>NUCLEOTIDE SEQUENCE [LARGE SCALE GENOMIC DNA]</scope>
    <source>
        <strain evidence="6 7">DSM 654</strain>
    </source>
</reference>